<keyword evidence="6" id="KW-1185">Reference proteome</keyword>
<reference evidence="5" key="1">
    <citation type="journal article" date="2022" name="Int. J. Syst. Evol. Microbiol.">
        <title>Apilactobacillus apisilvae sp. nov., Nicolia spurrieriana gen. nov. sp. nov., Bombilactobacillus folatiphilus sp. nov. and Bombilactobacillus thymidiniphilus sp. nov., four new lactic acid bacterial isolates from stingless bees Tetragonula carbonaria and Austroplebeia australis.</title>
        <authorList>
            <person name="Oliphant S.A."/>
            <person name="Watson-Haigh N.S."/>
            <person name="Sumby K.M."/>
            <person name="Gardner J."/>
            <person name="Groom S."/>
            <person name="Jiranek V."/>
        </authorList>
    </citation>
    <scope>NUCLEOTIDE SEQUENCE</scope>
    <source>
        <strain evidence="5">SG4_D2</strain>
    </source>
</reference>
<gene>
    <name evidence="5" type="ORF">MOO45_03110</name>
</gene>
<dbReference type="Pfam" id="PF25888">
    <property type="entry name" value="WHD_DnaB"/>
    <property type="match status" value="1"/>
</dbReference>
<dbReference type="EMBL" id="CP093366">
    <property type="protein sequence ID" value="UQS82649.1"/>
    <property type="molecule type" value="Genomic_DNA"/>
</dbReference>
<protein>
    <submittedName>
        <fullName evidence="5">DnaD domain protein</fullName>
    </submittedName>
</protein>
<feature type="region of interest" description="Disordered" evidence="2">
    <location>
        <begin position="390"/>
        <end position="417"/>
    </location>
</feature>
<evidence type="ECO:0000256" key="2">
    <source>
        <dbReference type="SAM" id="MobiDB-lite"/>
    </source>
</evidence>
<organism evidence="5 6">
    <name type="scientific">Bombilactobacillus folatiphilus</name>
    <dbReference type="NCBI Taxonomy" id="2923362"/>
    <lineage>
        <taxon>Bacteria</taxon>
        <taxon>Bacillati</taxon>
        <taxon>Bacillota</taxon>
        <taxon>Bacilli</taxon>
        <taxon>Lactobacillales</taxon>
        <taxon>Lactobacillaceae</taxon>
        <taxon>Bombilactobacillus</taxon>
    </lineage>
</organism>
<proteinExistence type="inferred from homology"/>
<evidence type="ECO:0000259" key="3">
    <source>
        <dbReference type="Pfam" id="PF07261"/>
    </source>
</evidence>
<dbReference type="Proteomes" id="UP000831495">
    <property type="component" value="Chromosome"/>
</dbReference>
<dbReference type="InterPro" id="IPR058660">
    <property type="entry name" value="WHD_DnaB"/>
</dbReference>
<evidence type="ECO:0000313" key="5">
    <source>
        <dbReference type="EMBL" id="UQS82649.1"/>
    </source>
</evidence>
<evidence type="ECO:0000313" key="6">
    <source>
        <dbReference type="Proteomes" id="UP000831495"/>
    </source>
</evidence>
<sequence>MTSNSAMVDPLWGYWVVSESTLTQLDYQVLTDLYQPLMGSHALSLYQLLWQHQEPLLSQRQPHAQLLNLLDLDAHAFYAARIKLEALALLQTFQNQDSWGHYLIYQLKRPLTGAEFMRDNILTTFLMEKIGQPDFKKLRKKYAPMQHNLHQAQEITKSFLDVFRLSNAVVDAPSETSAVLPKQVQYTTQQMAEFDWDLLAQRLAPLKVSAAQIQTARTDLFNLHTFYGLDEMELANLIAKTINLQTNQIDLPRLTKLVQKKYEKRSNMQARLSGEEPKQKPQENLQDLPQQQVQLVRSAQKLAPAEFLAAKKRQKGVAVFSSDVQVLRKLQARHILPDEVINILVNYVLDNSATLTNSFVEKIAGDWMQHQLTSAAAAVKYLQSFPQQKRVRKSKKSTKQEAATDWSQASSQEVSPTELAKLQQQLQKLNKKPQ</sequence>
<feature type="domain" description="Replicative helicase loading/DNA remodeling protein DnaB N-terminal winged helix" evidence="4">
    <location>
        <begin position="19"/>
        <end position="260"/>
    </location>
</feature>
<dbReference type="Pfam" id="PF07261">
    <property type="entry name" value="DnaB_2"/>
    <property type="match status" value="1"/>
</dbReference>
<feature type="compositionally biased region" description="Polar residues" evidence="2">
    <location>
        <begin position="405"/>
        <end position="415"/>
    </location>
</feature>
<dbReference type="InterPro" id="IPR006343">
    <property type="entry name" value="DnaB/C_C"/>
</dbReference>
<comment type="similarity">
    <text evidence="1">Belongs to the DnaB/DnaD family.</text>
</comment>
<evidence type="ECO:0000256" key="1">
    <source>
        <dbReference type="ARBA" id="ARBA00093462"/>
    </source>
</evidence>
<evidence type="ECO:0000259" key="4">
    <source>
        <dbReference type="Pfam" id="PF25888"/>
    </source>
</evidence>
<accession>A0ABY4PAI6</accession>
<feature type="domain" description="DnaB/C C-terminal" evidence="3">
    <location>
        <begin position="319"/>
        <end position="381"/>
    </location>
</feature>
<name>A0ABY4PAI6_9LACO</name>
<dbReference type="RefSeq" id="WP_249514927.1">
    <property type="nucleotide sequence ID" value="NZ_CP093366.1"/>
</dbReference>